<dbReference type="EMBL" id="JYDO01000060">
    <property type="protein sequence ID" value="KRZ73648.1"/>
    <property type="molecule type" value="Genomic_DNA"/>
</dbReference>
<keyword evidence="2" id="KW-1185">Reference proteome</keyword>
<dbReference type="Proteomes" id="UP000054843">
    <property type="component" value="Unassembled WGS sequence"/>
</dbReference>
<protein>
    <submittedName>
        <fullName evidence="1">Uncharacterized protein</fullName>
    </submittedName>
</protein>
<proteinExistence type="predicted"/>
<comment type="caution">
    <text evidence="1">The sequence shown here is derived from an EMBL/GenBank/DDBJ whole genome shotgun (WGS) entry which is preliminary data.</text>
</comment>
<evidence type="ECO:0000313" key="2">
    <source>
        <dbReference type="Proteomes" id="UP000054843"/>
    </source>
</evidence>
<reference evidence="1 2" key="1">
    <citation type="submission" date="2015-01" db="EMBL/GenBank/DDBJ databases">
        <title>Evolution of Trichinella species and genotypes.</title>
        <authorList>
            <person name="Korhonen P.K."/>
            <person name="Edoardo P."/>
            <person name="Giuseppe L.R."/>
            <person name="Gasser R.B."/>
        </authorList>
    </citation>
    <scope>NUCLEOTIDE SEQUENCE [LARGE SCALE GENOMIC DNA]</scope>
    <source>
        <strain evidence="1">ISS1980</strain>
    </source>
</reference>
<name>A0A0V1MQ46_9BILA</name>
<organism evidence="1 2">
    <name type="scientific">Trichinella papuae</name>
    <dbReference type="NCBI Taxonomy" id="268474"/>
    <lineage>
        <taxon>Eukaryota</taxon>
        <taxon>Metazoa</taxon>
        <taxon>Ecdysozoa</taxon>
        <taxon>Nematoda</taxon>
        <taxon>Enoplea</taxon>
        <taxon>Dorylaimia</taxon>
        <taxon>Trichinellida</taxon>
        <taxon>Trichinellidae</taxon>
        <taxon>Trichinella</taxon>
    </lineage>
</organism>
<feature type="non-terminal residue" evidence="1">
    <location>
        <position position="1"/>
    </location>
</feature>
<accession>A0A0V1MQ46</accession>
<dbReference type="AlphaFoldDB" id="A0A0V1MQ46"/>
<evidence type="ECO:0000313" key="1">
    <source>
        <dbReference type="EMBL" id="KRZ73648.1"/>
    </source>
</evidence>
<gene>
    <name evidence="1" type="ORF">T10_6860</name>
</gene>
<sequence>LFSDLLSSTEISSSHFMKKLFSSKYQNFVGYRISYFAKSDEKLSFKISDFFYMRTFTLMSGSVTRSSIGNSPTVTEEMASKVGELPILNHREAAHFLQNISRNTQPGTMPISSLYFSNRFRSINIHYC</sequence>